<dbReference type="Gene3D" id="3.40.50.300">
    <property type="entry name" value="P-loop containing nucleotide triphosphate hydrolases"/>
    <property type="match status" value="1"/>
</dbReference>
<dbReference type="EMBL" id="MHRF01000004">
    <property type="protein sequence ID" value="OHA18542.1"/>
    <property type="molecule type" value="Genomic_DNA"/>
</dbReference>
<accession>A0A1G2M655</accession>
<dbReference type="Pfam" id="PF13177">
    <property type="entry name" value="DNA_pol3_delta2"/>
    <property type="match status" value="1"/>
</dbReference>
<organism evidence="1 2">
    <name type="scientific">Candidatus Taylorbacteria bacterium RIFCSPHIGHO2_01_FULL_46_22b</name>
    <dbReference type="NCBI Taxonomy" id="1802301"/>
    <lineage>
        <taxon>Bacteria</taxon>
        <taxon>Candidatus Tayloriibacteriota</taxon>
    </lineage>
</organism>
<dbReference type="InterPro" id="IPR027417">
    <property type="entry name" value="P-loop_NTPase"/>
</dbReference>
<evidence type="ECO:0000313" key="2">
    <source>
        <dbReference type="Proteomes" id="UP000178873"/>
    </source>
</evidence>
<comment type="caution">
    <text evidence="1">The sequence shown here is derived from an EMBL/GenBank/DDBJ whole genome shotgun (WGS) entry which is preliminary data.</text>
</comment>
<dbReference type="AlphaFoldDB" id="A0A1G2M655"/>
<name>A0A1G2M655_9BACT</name>
<gene>
    <name evidence="1" type="ORF">A2664_02800</name>
</gene>
<dbReference type="SUPFAM" id="SSF52540">
    <property type="entry name" value="P-loop containing nucleoside triphosphate hydrolases"/>
    <property type="match status" value="1"/>
</dbReference>
<reference evidence="1 2" key="1">
    <citation type="journal article" date="2016" name="Nat. Commun.">
        <title>Thousands of microbial genomes shed light on interconnected biogeochemical processes in an aquifer system.</title>
        <authorList>
            <person name="Anantharaman K."/>
            <person name="Brown C.T."/>
            <person name="Hug L.A."/>
            <person name="Sharon I."/>
            <person name="Castelle C.J."/>
            <person name="Probst A.J."/>
            <person name="Thomas B.C."/>
            <person name="Singh A."/>
            <person name="Wilkins M.J."/>
            <person name="Karaoz U."/>
            <person name="Brodie E.L."/>
            <person name="Williams K.H."/>
            <person name="Hubbard S.S."/>
            <person name="Banfield J.F."/>
        </authorList>
    </citation>
    <scope>NUCLEOTIDE SEQUENCE [LARGE SCALE GENOMIC DNA]</scope>
</reference>
<protein>
    <recommendedName>
        <fullName evidence="3">DNA polymerase III subunit delta</fullName>
    </recommendedName>
</protein>
<sequence length="237" mass="26467">MYKDMEKTTLSRIGKQALELHHAYLIIGEHTAVLADVLAFLQEVVKAEVRGNPDMHISRFDNFSVDDARRLRTLAGQKAFGPRKIFVLSFSRATSESQNALLKLLEDPFSNTHFFILVPSSDTVLPTLRSRLFIIDEAPRSASNKEARSFIDASIPERLELVKTLATSVSEGETDKQSVITLVSGIELVLWEEKGKKKIPISVFDDIALCRKYLSDQSASIKMLLEHLALVLPASGR</sequence>
<evidence type="ECO:0000313" key="1">
    <source>
        <dbReference type="EMBL" id="OHA18542.1"/>
    </source>
</evidence>
<dbReference type="Proteomes" id="UP000178873">
    <property type="component" value="Unassembled WGS sequence"/>
</dbReference>
<evidence type="ECO:0008006" key="3">
    <source>
        <dbReference type="Google" id="ProtNLM"/>
    </source>
</evidence>
<proteinExistence type="predicted"/>
<dbReference type="STRING" id="1802301.A2664_02800"/>